<proteinExistence type="predicted"/>
<gene>
    <name evidence="3" type="ORF">SAMN05421543_102153</name>
</gene>
<feature type="transmembrane region" description="Helical" evidence="1">
    <location>
        <begin position="14"/>
        <end position="33"/>
    </location>
</feature>
<dbReference type="Gene3D" id="1.20.144.10">
    <property type="entry name" value="Phosphatidic acid phosphatase type 2/haloperoxidase"/>
    <property type="match status" value="1"/>
</dbReference>
<keyword evidence="4" id="KW-1185">Reference proteome</keyword>
<feature type="domain" description="Inositolphosphotransferase Aur1/Ipt1" evidence="2">
    <location>
        <begin position="138"/>
        <end position="295"/>
    </location>
</feature>
<dbReference type="RefSeq" id="WP_074949536.1">
    <property type="nucleotide sequence ID" value="NZ_FPBV01000002.1"/>
</dbReference>
<feature type="transmembrane region" description="Helical" evidence="1">
    <location>
        <begin position="285"/>
        <end position="305"/>
    </location>
</feature>
<feature type="transmembrane region" description="Helical" evidence="1">
    <location>
        <begin position="92"/>
        <end position="114"/>
    </location>
</feature>
<protein>
    <submittedName>
        <fullName evidence="3">PAP2 superfamily protein</fullName>
    </submittedName>
</protein>
<organism evidence="3 4">
    <name type="scientific">Alicyclobacillus macrosporangiidus</name>
    <dbReference type="NCBI Taxonomy" id="392015"/>
    <lineage>
        <taxon>Bacteria</taxon>
        <taxon>Bacillati</taxon>
        <taxon>Bacillota</taxon>
        <taxon>Bacilli</taxon>
        <taxon>Bacillales</taxon>
        <taxon>Alicyclobacillaceae</taxon>
        <taxon>Alicyclobacillus</taxon>
    </lineage>
</organism>
<dbReference type="OrthoDB" id="9775789at2"/>
<sequence length="332" mass="37816">MDSFRQALSRLEPFEWLGLAATGAALWIFFAFAHRLDEASGIPGYHWRVVGIIAGIYGRFIPVALLFGLLVFAGAVRWMRDRRRAGWHRFGFAVRVFLSYCALLLVFRVVNFYVPVIHSGLRDPAIQRMDATLFGRQVADWLEPLVRPWLTHLLTGAYISWFWLLFFTILLLVWRSREAASEYLLASLLAFYSGYACYLLVPVIGPGYTLHFSIPVGDIAPVFTLDRFAIPRDCFPSLHTALTVVMFMYVWRHCRIWCLLYAPLGVSIVFATLYLRFHYGMDDVAGAALGVAVSYIAPALQTLWVHRVHNGARPAGVPVSWMQVNEARWRHG</sequence>
<keyword evidence="1" id="KW-0472">Membrane</keyword>
<reference evidence="4" key="1">
    <citation type="submission" date="2016-10" db="EMBL/GenBank/DDBJ databases">
        <authorList>
            <person name="Varghese N."/>
        </authorList>
    </citation>
    <scope>NUCLEOTIDE SEQUENCE [LARGE SCALE GENOMIC DNA]</scope>
    <source>
        <strain evidence="4">DSM 17980</strain>
    </source>
</reference>
<dbReference type="EMBL" id="FPBV01000002">
    <property type="protein sequence ID" value="SFU46576.1"/>
    <property type="molecule type" value="Genomic_DNA"/>
</dbReference>
<keyword evidence="1" id="KW-1133">Transmembrane helix</keyword>
<feature type="transmembrane region" description="Helical" evidence="1">
    <location>
        <begin position="45"/>
        <end position="72"/>
    </location>
</feature>
<evidence type="ECO:0000256" key="1">
    <source>
        <dbReference type="SAM" id="Phobius"/>
    </source>
</evidence>
<name>A0A1I7GE82_9BACL</name>
<keyword evidence="1" id="KW-0812">Transmembrane</keyword>
<evidence type="ECO:0000313" key="4">
    <source>
        <dbReference type="Proteomes" id="UP000183508"/>
    </source>
</evidence>
<evidence type="ECO:0000313" key="3">
    <source>
        <dbReference type="EMBL" id="SFU46576.1"/>
    </source>
</evidence>
<feature type="transmembrane region" description="Helical" evidence="1">
    <location>
        <begin position="235"/>
        <end position="251"/>
    </location>
</feature>
<dbReference type="InterPro" id="IPR026841">
    <property type="entry name" value="Aur1/Ipt1"/>
</dbReference>
<feature type="transmembrane region" description="Helical" evidence="1">
    <location>
        <begin position="258"/>
        <end position="279"/>
    </location>
</feature>
<dbReference type="GO" id="GO:0016020">
    <property type="term" value="C:membrane"/>
    <property type="evidence" value="ECO:0007669"/>
    <property type="project" value="UniProtKB-SubCell"/>
</dbReference>
<feature type="transmembrane region" description="Helical" evidence="1">
    <location>
        <begin position="183"/>
        <end position="205"/>
    </location>
</feature>
<evidence type="ECO:0000259" key="2">
    <source>
        <dbReference type="Pfam" id="PF14378"/>
    </source>
</evidence>
<feature type="transmembrane region" description="Helical" evidence="1">
    <location>
        <begin position="149"/>
        <end position="174"/>
    </location>
</feature>
<dbReference type="SUPFAM" id="SSF48317">
    <property type="entry name" value="Acid phosphatase/Vanadium-dependent haloperoxidase"/>
    <property type="match status" value="1"/>
</dbReference>
<dbReference type="AlphaFoldDB" id="A0A1I7GE82"/>
<dbReference type="Pfam" id="PF14378">
    <property type="entry name" value="PAP2_3"/>
    <property type="match status" value="1"/>
</dbReference>
<dbReference type="InterPro" id="IPR036938">
    <property type="entry name" value="PAP2/HPO_sf"/>
</dbReference>
<dbReference type="Proteomes" id="UP000183508">
    <property type="component" value="Unassembled WGS sequence"/>
</dbReference>
<dbReference type="STRING" id="392015.SAMN05421543_102153"/>
<accession>A0A1I7GE82</accession>
<dbReference type="eggNOG" id="COG0671">
    <property type="taxonomic scope" value="Bacteria"/>
</dbReference>